<dbReference type="AlphaFoldDB" id="A0A0A6PFT9"/>
<name>A0A0A6PFT9_9GAMM</name>
<dbReference type="InterPro" id="IPR036890">
    <property type="entry name" value="HATPase_C_sf"/>
</dbReference>
<comment type="caution">
    <text evidence="1">The sequence shown here is derived from an EMBL/GenBank/DDBJ whole genome shotgun (WGS) entry which is preliminary data.</text>
</comment>
<keyword evidence="2" id="KW-1185">Reference proteome</keyword>
<dbReference type="Proteomes" id="UP000030428">
    <property type="component" value="Unassembled WGS sequence"/>
</dbReference>
<accession>A0A0A6PFT9</accession>
<evidence type="ECO:0000313" key="2">
    <source>
        <dbReference type="Proteomes" id="UP000030428"/>
    </source>
</evidence>
<evidence type="ECO:0000313" key="1">
    <source>
        <dbReference type="EMBL" id="KHD05579.1"/>
    </source>
</evidence>
<dbReference type="Gene3D" id="3.30.565.10">
    <property type="entry name" value="Histidine kinase-like ATPase, C-terminal domain"/>
    <property type="match status" value="1"/>
</dbReference>
<sequence>MKQFILTNIPTSYDGFQKLLRLKDALESAIEEDQKNFFFDMSQITWFEGHICACLGGLLKYYKNYKGLSIYTELDQIAPKVRSFLSKNGFLSLFGQDRTVDIYETTIEFKGHNIKKSDDFKDYITKYFSQNSRGLPDMTPILLKYFRRSLYEIYLNAVEHAETQRDVFSCGQFFQKKKRLYFCLTDFGIGIKENIIKKINLTLEPEKAIHWAMQAHNTTRKGKKPGGLGLKLLKEFIIHNEGMIVIVSDAGYWELKNGQVTMKHFDSSFPGTVVLIEINTADTKSYRLKSDINPNDIF</sequence>
<organism evidence="1 2">
    <name type="scientific">Candidatus Thiomargarita nelsonii</name>
    <dbReference type="NCBI Taxonomy" id="1003181"/>
    <lineage>
        <taxon>Bacteria</taxon>
        <taxon>Pseudomonadati</taxon>
        <taxon>Pseudomonadota</taxon>
        <taxon>Gammaproteobacteria</taxon>
        <taxon>Thiotrichales</taxon>
        <taxon>Thiotrichaceae</taxon>
        <taxon>Thiomargarita</taxon>
    </lineage>
</organism>
<dbReference type="EMBL" id="JSZA02000103">
    <property type="protein sequence ID" value="KHD05579.1"/>
    <property type="molecule type" value="Genomic_DNA"/>
</dbReference>
<dbReference type="SUPFAM" id="SSF55874">
    <property type="entry name" value="ATPase domain of HSP90 chaperone/DNA topoisomerase II/histidine kinase"/>
    <property type="match status" value="1"/>
</dbReference>
<proteinExistence type="predicted"/>
<gene>
    <name evidence="1" type="ORF">PN36_22290</name>
</gene>
<protein>
    <submittedName>
        <fullName evidence="1">Uncharacterized protein</fullName>
    </submittedName>
</protein>
<reference evidence="1 2" key="1">
    <citation type="journal article" date="2016" name="Front. Microbiol.">
        <title>Single-Cell (Meta-)Genomics of a Dimorphic Candidatus Thiomargarita nelsonii Reveals Genomic Plasticity.</title>
        <authorList>
            <person name="Flood B.E."/>
            <person name="Fliss P."/>
            <person name="Jones D.S."/>
            <person name="Dick G.J."/>
            <person name="Jain S."/>
            <person name="Kaster A.K."/>
            <person name="Winkel M."/>
            <person name="Mussmann M."/>
            <person name="Bailey J."/>
        </authorList>
    </citation>
    <scope>NUCLEOTIDE SEQUENCE [LARGE SCALE GENOMIC DNA]</scope>
    <source>
        <strain evidence="1">Hydrate Ridge</strain>
    </source>
</reference>